<protein>
    <recommendedName>
        <fullName evidence="5">Membrane transport protein MMPL domain-containing protein</fullName>
    </recommendedName>
</protein>
<dbReference type="AlphaFoldDB" id="A0A9X2E704"/>
<name>A0A9X2E704_9NOCA</name>
<evidence type="ECO:0000313" key="3">
    <source>
        <dbReference type="EMBL" id="MCM6774800.1"/>
    </source>
</evidence>
<sequence length="225" mass="23511">MRVRSRLCPMVLGVLTTVVVVNAVPSPPSAAAPITEQPNESSILDAIRDTVTALVPIDGEVRNELIADARHAPLPPGLAPDWDETAAYRLPAGRSATITPLTDADGAIAILFDADGAIAHHIETSATSAPDATTSLTTSIDRRSPATHHVTADDLRAATRDILLKKVFLGPGCWAAAATAILATLLVIALIPLNLIPFFGNILYSILAAALLMTWIPVIPACLGL</sequence>
<evidence type="ECO:0000256" key="1">
    <source>
        <dbReference type="SAM" id="Phobius"/>
    </source>
</evidence>
<accession>A0A9X2E704</accession>
<dbReference type="Proteomes" id="UP001139157">
    <property type="component" value="Unassembled WGS sequence"/>
</dbReference>
<feature type="transmembrane region" description="Helical" evidence="1">
    <location>
        <begin position="174"/>
        <end position="195"/>
    </location>
</feature>
<proteinExistence type="predicted"/>
<reference evidence="3" key="1">
    <citation type="submission" date="2022-06" db="EMBL/GenBank/DDBJ databases">
        <title>Novel species in genus nocardia.</title>
        <authorList>
            <person name="Li F."/>
        </authorList>
    </citation>
    <scope>NUCLEOTIDE SEQUENCE</scope>
    <source>
        <strain evidence="3">CDC141</strain>
    </source>
</reference>
<organism evidence="3 4">
    <name type="scientific">Nocardia pulmonis</name>
    <dbReference type="NCBI Taxonomy" id="2951408"/>
    <lineage>
        <taxon>Bacteria</taxon>
        <taxon>Bacillati</taxon>
        <taxon>Actinomycetota</taxon>
        <taxon>Actinomycetes</taxon>
        <taxon>Mycobacteriales</taxon>
        <taxon>Nocardiaceae</taxon>
        <taxon>Nocardia</taxon>
    </lineage>
</organism>
<keyword evidence="1" id="KW-1133">Transmembrane helix</keyword>
<feature type="signal peptide" evidence="2">
    <location>
        <begin position="1"/>
        <end position="23"/>
    </location>
</feature>
<keyword evidence="1" id="KW-0472">Membrane</keyword>
<gene>
    <name evidence="3" type="ORF">NDR86_15105</name>
</gene>
<keyword evidence="4" id="KW-1185">Reference proteome</keyword>
<evidence type="ECO:0008006" key="5">
    <source>
        <dbReference type="Google" id="ProtNLM"/>
    </source>
</evidence>
<feature type="transmembrane region" description="Helical" evidence="1">
    <location>
        <begin position="202"/>
        <end position="219"/>
    </location>
</feature>
<evidence type="ECO:0000256" key="2">
    <source>
        <dbReference type="SAM" id="SignalP"/>
    </source>
</evidence>
<evidence type="ECO:0000313" key="4">
    <source>
        <dbReference type="Proteomes" id="UP001139157"/>
    </source>
</evidence>
<dbReference type="EMBL" id="JAMRXG010000006">
    <property type="protein sequence ID" value="MCM6774800.1"/>
    <property type="molecule type" value="Genomic_DNA"/>
</dbReference>
<keyword evidence="1" id="KW-0812">Transmembrane</keyword>
<feature type="chain" id="PRO_5040971358" description="Membrane transport protein MMPL domain-containing protein" evidence="2">
    <location>
        <begin position="24"/>
        <end position="225"/>
    </location>
</feature>
<comment type="caution">
    <text evidence="3">The sequence shown here is derived from an EMBL/GenBank/DDBJ whole genome shotgun (WGS) entry which is preliminary data.</text>
</comment>
<keyword evidence="2" id="KW-0732">Signal</keyword>
<dbReference type="RefSeq" id="WP_251912721.1">
    <property type="nucleotide sequence ID" value="NZ_JAMRXG010000006.1"/>
</dbReference>